<accession>A0A0A7KTJ0</accession>
<evidence type="ECO:0000313" key="1">
    <source>
        <dbReference type="EMBL" id="AIZ48691.1"/>
    </source>
</evidence>
<name>A0A0A7KTJ0_9ABAC</name>
<keyword evidence="2" id="KW-1185">Reference proteome</keyword>
<evidence type="ECO:0000313" key="2">
    <source>
        <dbReference type="Proteomes" id="UP000202327"/>
    </source>
</evidence>
<dbReference type="EMBL" id="KM102981">
    <property type="protein sequence ID" value="AIZ48691.1"/>
    <property type="molecule type" value="Genomic_DNA"/>
</dbReference>
<protein>
    <submittedName>
        <fullName evidence="1">Asb134</fullName>
    </submittedName>
</protein>
<proteinExistence type="predicted"/>
<dbReference type="RefSeq" id="YP_009112695.1">
    <property type="nucleotide sequence ID" value="NC_025960.1"/>
</dbReference>
<dbReference type="GeneID" id="22619724"/>
<reference evidence="1 2" key="1">
    <citation type="journal article" date="2015" name="Virus Genes">
        <title>The genome sequence of Agrotis segetum nucleopolyhedrovirus B (AgseNPV-B) reveals a new baculovirus species within the Agrotis baculovirus complex.</title>
        <authorList>
            <person name="Wennmann J.T."/>
            <person name="Gueli Alletti G."/>
            <person name="Jehle J.A."/>
        </authorList>
    </citation>
    <scope>NUCLEOTIDE SEQUENCE [LARGE SCALE GENOMIC DNA]</scope>
    <source>
        <strain evidence="1">English</strain>
    </source>
</reference>
<sequence length="56" mass="6498">MFDLNAEYSVFVDLSNSKTKLKLNVNADYSVVRESEFLFKKFLVSMICNVGCQRRV</sequence>
<dbReference type="KEGG" id="vg:22619724"/>
<organism evidence="1 2">
    <name type="scientific">Agrotis segetum nucleopolyhedrovirus B</name>
    <dbReference type="NCBI Taxonomy" id="1580580"/>
    <lineage>
        <taxon>Viruses</taxon>
        <taxon>Viruses incertae sedis</taxon>
        <taxon>Naldaviricetes</taxon>
        <taxon>Lefavirales</taxon>
        <taxon>Baculoviridae</taxon>
        <taxon>Alphabaculovirus</taxon>
        <taxon>Alphabaculovirus alteragsegetum</taxon>
    </lineage>
</organism>
<dbReference type="Proteomes" id="UP000202327">
    <property type="component" value="Segment"/>
</dbReference>